<dbReference type="EMBL" id="AZFJ01000052">
    <property type="protein sequence ID" value="KRL85485.1"/>
    <property type="molecule type" value="Genomic_DNA"/>
</dbReference>
<dbReference type="OrthoDB" id="9799631at2"/>
<evidence type="ECO:0000256" key="3">
    <source>
        <dbReference type="ARBA" id="ARBA00022692"/>
    </source>
</evidence>
<reference evidence="11 12" key="1">
    <citation type="journal article" date="2015" name="Genome Announc.">
        <title>Expanding the biotechnology potential of lactobacilli through comparative genomics of 213 strains and associated genera.</title>
        <authorList>
            <person name="Sun Z."/>
            <person name="Harris H.M."/>
            <person name="McCann A."/>
            <person name="Guo C."/>
            <person name="Argimon S."/>
            <person name="Zhang W."/>
            <person name="Yang X."/>
            <person name="Jeffery I.B."/>
            <person name="Cooney J.C."/>
            <person name="Kagawa T.F."/>
            <person name="Liu W."/>
            <person name="Song Y."/>
            <person name="Salvetti E."/>
            <person name="Wrobel A."/>
            <person name="Rasinkangas P."/>
            <person name="Parkhill J."/>
            <person name="Rea M.C."/>
            <person name="O'Sullivan O."/>
            <person name="Ritari J."/>
            <person name="Douillard F.P."/>
            <person name="Paul Ross R."/>
            <person name="Yang R."/>
            <person name="Briner A.E."/>
            <person name="Felis G.E."/>
            <person name="de Vos W.M."/>
            <person name="Barrangou R."/>
            <person name="Klaenhammer T.R."/>
            <person name="Caufield P.W."/>
            <person name="Cui Y."/>
            <person name="Zhang H."/>
            <person name="O'Toole P.W."/>
        </authorList>
    </citation>
    <scope>NUCLEOTIDE SEQUENCE [LARGE SCALE GENOMIC DNA]</scope>
    <source>
        <strain evidence="11 12">DSM 15945</strain>
    </source>
</reference>
<keyword evidence="10" id="KW-0406">Ion transport</keyword>
<protein>
    <recommendedName>
        <fullName evidence="10">Fluoride-specific ion channel FluC</fullName>
    </recommendedName>
</protein>
<keyword evidence="4 10" id="KW-1133">Transmembrane helix</keyword>
<comment type="similarity">
    <text evidence="7 10">Belongs to the fluoride channel Fluc/FEX (TC 1.A.43) family.</text>
</comment>
<dbReference type="GO" id="GO:0140114">
    <property type="term" value="P:cellular detoxification of fluoride"/>
    <property type="evidence" value="ECO:0007669"/>
    <property type="project" value="UniProtKB-UniRule"/>
</dbReference>
<name>A0A0R1TWH2_9LACO</name>
<evidence type="ECO:0000256" key="2">
    <source>
        <dbReference type="ARBA" id="ARBA00022475"/>
    </source>
</evidence>
<dbReference type="InterPro" id="IPR003691">
    <property type="entry name" value="FluC"/>
</dbReference>
<keyword evidence="10" id="KW-0479">Metal-binding</keyword>
<comment type="function">
    <text evidence="9 10">Fluoride-specific ion channel. Important for reducing fluoride concentration in the cell, thus reducing its toxicity.</text>
</comment>
<keyword evidence="10" id="KW-0915">Sodium</keyword>
<evidence type="ECO:0000256" key="8">
    <source>
        <dbReference type="ARBA" id="ARBA00035585"/>
    </source>
</evidence>
<comment type="caution">
    <text evidence="11">The sequence shown here is derived from an EMBL/GenBank/DDBJ whole genome shotgun (WGS) entry which is preliminary data.</text>
</comment>
<feature type="transmembrane region" description="Helical" evidence="10">
    <location>
        <begin position="99"/>
        <end position="122"/>
    </location>
</feature>
<sequence length="132" mass="14395">MQRLRYQDILAVFIGGCFGGVARWGIGLWLNDADTMLGTTAVNLVGSFILAFVTYGLAVYIDLPSWLILALGTGFVGAFTTFSTMVLNLYKHVGESPVYAIGIFLLELLVGLGASFGGYLCAETWGRRRQTW</sequence>
<comment type="activity regulation">
    <text evidence="10">Na(+) is not transported, but it plays an essential structural role and its presence is essential for fluoride channel function.</text>
</comment>
<keyword evidence="2 10" id="KW-1003">Cell membrane</keyword>
<gene>
    <name evidence="10" type="primary">fluC</name>
    <name evidence="10" type="synonym">crcB</name>
    <name evidence="11" type="ORF">FC50_GL001651</name>
</gene>
<evidence type="ECO:0000256" key="1">
    <source>
        <dbReference type="ARBA" id="ARBA00004651"/>
    </source>
</evidence>
<feature type="transmembrane region" description="Helical" evidence="10">
    <location>
        <begin position="9"/>
        <end position="30"/>
    </location>
</feature>
<evidence type="ECO:0000256" key="9">
    <source>
        <dbReference type="ARBA" id="ARBA00049940"/>
    </source>
</evidence>
<accession>A0A0R1TWH2</accession>
<evidence type="ECO:0000256" key="7">
    <source>
        <dbReference type="ARBA" id="ARBA00035120"/>
    </source>
</evidence>
<feature type="transmembrane region" description="Helical" evidence="10">
    <location>
        <begin position="36"/>
        <end position="59"/>
    </location>
</feature>
<organism evidence="11 12">
    <name type="scientific">Lacticaseibacillus pantheris DSM 15945 = JCM 12539 = NBRC 106106</name>
    <dbReference type="NCBI Taxonomy" id="1423783"/>
    <lineage>
        <taxon>Bacteria</taxon>
        <taxon>Bacillati</taxon>
        <taxon>Bacillota</taxon>
        <taxon>Bacilli</taxon>
        <taxon>Lactobacillales</taxon>
        <taxon>Lactobacillaceae</taxon>
        <taxon>Lacticaseibacillus</taxon>
    </lineage>
</organism>
<dbReference type="PATRIC" id="fig|1423783.4.peg.1694"/>
<keyword evidence="12" id="KW-1185">Reference proteome</keyword>
<dbReference type="GO" id="GO:0046872">
    <property type="term" value="F:metal ion binding"/>
    <property type="evidence" value="ECO:0007669"/>
    <property type="project" value="UniProtKB-KW"/>
</dbReference>
<comment type="subcellular location">
    <subcellularLocation>
        <location evidence="1 10">Cell membrane</location>
        <topology evidence="1 10">Multi-pass membrane protein</topology>
    </subcellularLocation>
</comment>
<keyword evidence="6 10" id="KW-0407">Ion channel</keyword>
<keyword evidence="5 10" id="KW-0472">Membrane</keyword>
<evidence type="ECO:0000256" key="4">
    <source>
        <dbReference type="ARBA" id="ARBA00022989"/>
    </source>
</evidence>
<dbReference type="GO" id="GO:0062054">
    <property type="term" value="F:fluoride channel activity"/>
    <property type="evidence" value="ECO:0007669"/>
    <property type="project" value="UniProtKB-UniRule"/>
</dbReference>
<evidence type="ECO:0000313" key="11">
    <source>
        <dbReference type="EMBL" id="KRL85485.1"/>
    </source>
</evidence>
<evidence type="ECO:0000313" key="12">
    <source>
        <dbReference type="Proteomes" id="UP000051922"/>
    </source>
</evidence>
<keyword evidence="10" id="KW-0813">Transport</keyword>
<dbReference type="PANTHER" id="PTHR28259:SF1">
    <property type="entry name" value="FLUORIDE EXPORT PROTEIN 1-RELATED"/>
    <property type="match status" value="1"/>
</dbReference>
<dbReference type="Proteomes" id="UP000051922">
    <property type="component" value="Unassembled WGS sequence"/>
</dbReference>
<feature type="transmembrane region" description="Helical" evidence="10">
    <location>
        <begin position="66"/>
        <end position="87"/>
    </location>
</feature>
<dbReference type="RefSeq" id="WP_054649903.1">
    <property type="nucleotide sequence ID" value="NZ_AZFJ01000052.1"/>
</dbReference>
<evidence type="ECO:0000256" key="10">
    <source>
        <dbReference type="HAMAP-Rule" id="MF_00454"/>
    </source>
</evidence>
<comment type="catalytic activity">
    <reaction evidence="8">
        <text>fluoride(in) = fluoride(out)</text>
        <dbReference type="Rhea" id="RHEA:76159"/>
        <dbReference type="ChEBI" id="CHEBI:17051"/>
    </reaction>
    <physiologicalReaction direction="left-to-right" evidence="8">
        <dbReference type="Rhea" id="RHEA:76160"/>
    </physiologicalReaction>
</comment>
<evidence type="ECO:0000256" key="6">
    <source>
        <dbReference type="ARBA" id="ARBA00023303"/>
    </source>
</evidence>
<proteinExistence type="inferred from homology"/>
<keyword evidence="3 10" id="KW-0812">Transmembrane</keyword>
<feature type="binding site" evidence="10">
    <location>
        <position position="77"/>
    </location>
    <ligand>
        <name>Na(+)</name>
        <dbReference type="ChEBI" id="CHEBI:29101"/>
        <note>structural</note>
    </ligand>
</feature>
<dbReference type="STRING" id="1423783.FC50_GL001651"/>
<feature type="binding site" evidence="10">
    <location>
        <position position="80"/>
    </location>
    <ligand>
        <name>Na(+)</name>
        <dbReference type="ChEBI" id="CHEBI:29101"/>
        <note>structural</note>
    </ligand>
</feature>
<dbReference type="HAMAP" id="MF_00454">
    <property type="entry name" value="FluC"/>
    <property type="match status" value="1"/>
</dbReference>
<dbReference type="Pfam" id="PF02537">
    <property type="entry name" value="CRCB"/>
    <property type="match status" value="1"/>
</dbReference>
<dbReference type="AlphaFoldDB" id="A0A0R1TWH2"/>
<dbReference type="GO" id="GO:0005886">
    <property type="term" value="C:plasma membrane"/>
    <property type="evidence" value="ECO:0007669"/>
    <property type="project" value="UniProtKB-SubCell"/>
</dbReference>
<dbReference type="PANTHER" id="PTHR28259">
    <property type="entry name" value="FLUORIDE EXPORT PROTEIN 1-RELATED"/>
    <property type="match status" value="1"/>
</dbReference>
<evidence type="ECO:0000256" key="5">
    <source>
        <dbReference type="ARBA" id="ARBA00023136"/>
    </source>
</evidence>